<dbReference type="InterPro" id="IPR011990">
    <property type="entry name" value="TPR-like_helical_dom_sf"/>
</dbReference>
<keyword evidence="3" id="KW-1185">Reference proteome</keyword>
<accession>A0A3B7MJ97</accession>
<keyword evidence="2" id="KW-0449">Lipoprotein</keyword>
<evidence type="ECO:0000256" key="1">
    <source>
        <dbReference type="SAM" id="SignalP"/>
    </source>
</evidence>
<organism evidence="2 3">
    <name type="scientific">Paraflavitalea soli</name>
    <dbReference type="NCBI Taxonomy" id="2315862"/>
    <lineage>
        <taxon>Bacteria</taxon>
        <taxon>Pseudomonadati</taxon>
        <taxon>Bacteroidota</taxon>
        <taxon>Chitinophagia</taxon>
        <taxon>Chitinophagales</taxon>
        <taxon>Chitinophagaceae</taxon>
        <taxon>Paraflavitalea</taxon>
    </lineage>
</organism>
<dbReference type="InterPro" id="IPR024302">
    <property type="entry name" value="SusD-like"/>
</dbReference>
<dbReference type="AlphaFoldDB" id="A0A3B7MJ97"/>
<feature type="signal peptide" evidence="1">
    <location>
        <begin position="1"/>
        <end position="24"/>
    </location>
</feature>
<dbReference type="OrthoDB" id="843771at2"/>
<dbReference type="Proteomes" id="UP000263900">
    <property type="component" value="Chromosome"/>
</dbReference>
<evidence type="ECO:0000313" key="3">
    <source>
        <dbReference type="Proteomes" id="UP000263900"/>
    </source>
</evidence>
<dbReference type="SUPFAM" id="SSF48452">
    <property type="entry name" value="TPR-like"/>
    <property type="match status" value="1"/>
</dbReference>
<sequence length="546" mass="59059">MLRSSLYKLTAACAIAAMLGTGCAKDFQETNTNPAGVKPDVFLADFQAVILPLQNGQRNLVHYVNWEYQLQQNLNADIYSGYMMSPTPFNGGNNNGNYFMMDGWNEWVLNIAYDGVMQATADFEKYSKEYKSADLADATAMAKILSVIEMHKAADIFGPVIYSHYGKPNPDLSIDYDSQQDAYKAFFADLDIAVANLKPYVAGTKKVGTAFKKADMMYGGDPAKWLRLANTLRLRLALRIVYADATTAKTQGEKALDPANGGLLAAVSDNGLVAYGTESPIGVIINDWDDIRAGAPLSSLLNGYNDPRISHLLSPASDAVVAGQYIGIRNGVAIDAKARYSGYSKPAAKSANGDYFDKGAGKAKIATAAEAWFLKAEAALRGWANAGDIQTNYETGIDRSFEEWGAGSATAYKADATSKAAPYVDPKSQVAGANNVPAGNPNLSTITIKWNAAAGTEEKLERIITQKWLAVYPDGQEAWSEFRRTGYPKLFPVVLNNSNGTITGFIKRLPIPSKFKNSNKAGYDKAIATLGGPDNPGTKVWWDKKP</sequence>
<reference evidence="2 3" key="1">
    <citation type="submission" date="2018-09" db="EMBL/GenBank/DDBJ databases">
        <title>Genome sequencing of strain 6GH32-13.</title>
        <authorList>
            <person name="Weon H.-Y."/>
            <person name="Heo J."/>
            <person name="Kwon S.-W."/>
        </authorList>
    </citation>
    <scope>NUCLEOTIDE SEQUENCE [LARGE SCALE GENOMIC DNA]</scope>
    <source>
        <strain evidence="2 3">5GH32-13</strain>
    </source>
</reference>
<dbReference type="KEGG" id="pseg:D3H65_04130"/>
<feature type="chain" id="PRO_5017752054" evidence="1">
    <location>
        <begin position="25"/>
        <end position="546"/>
    </location>
</feature>
<evidence type="ECO:0000313" key="2">
    <source>
        <dbReference type="EMBL" id="AXY73210.1"/>
    </source>
</evidence>
<gene>
    <name evidence="2" type="ORF">D3H65_04130</name>
</gene>
<proteinExistence type="predicted"/>
<protein>
    <submittedName>
        <fullName evidence="2">SusD/RagB family nutrient-binding outer membrane lipoprotein</fullName>
    </submittedName>
</protein>
<name>A0A3B7MJ97_9BACT</name>
<dbReference type="EMBL" id="CP032157">
    <property type="protein sequence ID" value="AXY73210.1"/>
    <property type="molecule type" value="Genomic_DNA"/>
</dbReference>
<keyword evidence="1" id="KW-0732">Signal</keyword>
<dbReference type="Pfam" id="PF12741">
    <property type="entry name" value="SusD-like"/>
    <property type="match status" value="1"/>
</dbReference>
<dbReference type="PROSITE" id="PS51257">
    <property type="entry name" value="PROKAR_LIPOPROTEIN"/>
    <property type="match status" value="1"/>
</dbReference>
<dbReference type="RefSeq" id="WP_119049048.1">
    <property type="nucleotide sequence ID" value="NZ_CP032157.1"/>
</dbReference>
<dbReference type="Gene3D" id="1.25.40.390">
    <property type="match status" value="1"/>
</dbReference>